<dbReference type="AlphaFoldDB" id="A0A7X3SPA5"/>
<dbReference type="EMBL" id="WURB01000007">
    <property type="protein sequence ID" value="MXQ12065.1"/>
    <property type="molecule type" value="Genomic_DNA"/>
</dbReference>
<dbReference type="Gene3D" id="2.130.10.10">
    <property type="entry name" value="YVTN repeat-like/Quinoprotein amine dehydrogenase"/>
    <property type="match status" value="1"/>
</dbReference>
<reference evidence="1 2" key="2">
    <citation type="submission" date="2020-01" db="EMBL/GenBank/DDBJ databases">
        <title>Microvirga sp. nov., an arsenate reduction bacterium isolated from Tibet hotspring sediments.</title>
        <authorList>
            <person name="Xian W.-D."/>
            <person name="Li W.-J."/>
        </authorList>
    </citation>
    <scope>NUCLEOTIDE SEQUENCE [LARGE SCALE GENOMIC DNA]</scope>
    <source>
        <strain evidence="1 2">KCTC 23863</strain>
    </source>
</reference>
<keyword evidence="2" id="KW-1185">Reference proteome</keyword>
<dbReference type="OrthoDB" id="5341635at2"/>
<dbReference type="InterPro" id="IPR011045">
    <property type="entry name" value="N2O_reductase_N"/>
</dbReference>
<dbReference type="RefSeq" id="WP_160884663.1">
    <property type="nucleotide sequence ID" value="NZ_WURB01000007.1"/>
</dbReference>
<name>A0A7X3SPA5_9HYPH</name>
<proteinExistence type="predicted"/>
<sequence>MFGRRWRTLWRLEEGDATVLNCRTLRYALVRPLHELCGLFCFAAALILHFTGTVKAAEAVDVPMGFLSYRSPSPSYGFNPVPEGEGFAGGSLAIRDNNTTGAMIGQRYRLDEAWLDENENPGAKALTFVQDDVRFPVVKLPVSEPLAIAFALEDRSVVPLGMGTQDNRLRGADSVIDTKTPMIVKIGLKMPGLPKEAIEPAGGRLILDDSRVFVALGPAKTVGVVNTDMPEVDKCLLVGQRVWQLALTPDEKLLFATNGNPVDVGSLKVVERISVGRVPWGVAVAPE</sequence>
<dbReference type="SUPFAM" id="SSF50974">
    <property type="entry name" value="Nitrous oxide reductase, N-terminal domain"/>
    <property type="match status" value="1"/>
</dbReference>
<protein>
    <submittedName>
        <fullName evidence="1">Uncharacterized protein</fullName>
    </submittedName>
</protein>
<accession>A0A7X3SPA5</accession>
<evidence type="ECO:0000313" key="2">
    <source>
        <dbReference type="Proteomes" id="UP000436483"/>
    </source>
</evidence>
<evidence type="ECO:0000313" key="1">
    <source>
        <dbReference type="EMBL" id="MXQ12065.1"/>
    </source>
</evidence>
<reference evidence="1 2" key="1">
    <citation type="submission" date="2019-12" db="EMBL/GenBank/DDBJ databases">
        <authorList>
            <person name="Yuan C.-G."/>
        </authorList>
    </citation>
    <scope>NUCLEOTIDE SEQUENCE [LARGE SCALE GENOMIC DNA]</scope>
    <source>
        <strain evidence="1 2">KCTC 23863</strain>
    </source>
</reference>
<comment type="caution">
    <text evidence="1">The sequence shown here is derived from an EMBL/GenBank/DDBJ whole genome shotgun (WGS) entry which is preliminary data.</text>
</comment>
<organism evidence="1 2">
    <name type="scientific">Microvirga makkahensis</name>
    <dbReference type="NCBI Taxonomy" id="1128670"/>
    <lineage>
        <taxon>Bacteria</taxon>
        <taxon>Pseudomonadati</taxon>
        <taxon>Pseudomonadota</taxon>
        <taxon>Alphaproteobacteria</taxon>
        <taxon>Hyphomicrobiales</taxon>
        <taxon>Methylobacteriaceae</taxon>
        <taxon>Microvirga</taxon>
    </lineage>
</organism>
<gene>
    <name evidence="1" type="ORF">GR328_11430</name>
</gene>
<dbReference type="InterPro" id="IPR015943">
    <property type="entry name" value="WD40/YVTN_repeat-like_dom_sf"/>
</dbReference>
<dbReference type="Proteomes" id="UP000436483">
    <property type="component" value="Unassembled WGS sequence"/>
</dbReference>